<organism evidence="1 3">
    <name type="scientific">Chitinophaga sancti</name>
    <dbReference type="NCBI Taxonomy" id="1004"/>
    <lineage>
        <taxon>Bacteria</taxon>
        <taxon>Pseudomonadati</taxon>
        <taxon>Bacteroidota</taxon>
        <taxon>Chitinophagia</taxon>
        <taxon>Chitinophagales</taxon>
        <taxon>Chitinophagaceae</taxon>
        <taxon>Chitinophaga</taxon>
    </lineage>
</organism>
<evidence type="ECO:0000313" key="1">
    <source>
        <dbReference type="EMBL" id="SFW57461.1"/>
    </source>
</evidence>
<dbReference type="PROSITE" id="PS51257">
    <property type="entry name" value="PROKAR_LIPOPROTEIN"/>
    <property type="match status" value="1"/>
</dbReference>
<evidence type="ECO:0000313" key="4">
    <source>
        <dbReference type="Proteomes" id="UP001326715"/>
    </source>
</evidence>
<sequence>MLKFTLFFSLAALTLMTACRKGDPVKEYAFGSFSAEMLALPGADTLNVYVGGSKVGYIAGGIAIGNASPLMLTAGKSTTISFKTAGRDSLVLDTIISVAAGEKVGLRIAYSATLGINAFTSASDANVGADSTAFFLFNGLPAGAVADEKVDAYLFKMKKADGSFEQTDIVFKDAERGKLHPNMATIRVTDDDGSSIIYAFKIKSQVTGEFIMDGIGSEYLSPYFEAGKREIITLNALDLGGLYMYLPDYAIY</sequence>
<dbReference type="Proteomes" id="UP001326715">
    <property type="component" value="Chromosome"/>
</dbReference>
<evidence type="ECO:0000313" key="2">
    <source>
        <dbReference type="EMBL" id="WQG93083.1"/>
    </source>
</evidence>
<proteinExistence type="predicted"/>
<name>A0A1K1QCK2_9BACT</name>
<gene>
    <name evidence="1" type="ORF">SAMN05661012_02683</name>
    <name evidence="2" type="ORF">SR876_16300</name>
</gene>
<protein>
    <submittedName>
        <fullName evidence="2">DUF4397 domain-containing protein</fullName>
    </submittedName>
</protein>
<reference evidence="1 3" key="1">
    <citation type="submission" date="2016-11" db="EMBL/GenBank/DDBJ databases">
        <authorList>
            <person name="Jaros S."/>
            <person name="Januszkiewicz K."/>
            <person name="Wedrychowicz H."/>
        </authorList>
    </citation>
    <scope>NUCLEOTIDE SEQUENCE [LARGE SCALE GENOMIC DNA]</scope>
    <source>
        <strain evidence="1 3">DSM 784</strain>
    </source>
</reference>
<dbReference type="EMBL" id="CP140154">
    <property type="protein sequence ID" value="WQG93083.1"/>
    <property type="molecule type" value="Genomic_DNA"/>
</dbReference>
<keyword evidence="4" id="KW-1185">Reference proteome</keyword>
<dbReference type="AlphaFoldDB" id="A0A1K1QCK2"/>
<dbReference type="Proteomes" id="UP000183788">
    <property type="component" value="Unassembled WGS sequence"/>
</dbReference>
<dbReference type="STRING" id="1004.SAMN05661012_02683"/>
<dbReference type="OrthoDB" id="643247at2"/>
<reference evidence="2 4" key="2">
    <citation type="submission" date="2023-11" db="EMBL/GenBank/DDBJ databases">
        <title>MicrobeMod: A computational toolkit for identifying prokaryotic methylation and restriction-modification with nanopore sequencing.</title>
        <authorList>
            <person name="Crits-Christoph A."/>
            <person name="Kang S.C."/>
            <person name="Lee H."/>
            <person name="Ostrov N."/>
        </authorList>
    </citation>
    <scope>NUCLEOTIDE SEQUENCE [LARGE SCALE GENOMIC DNA]</scope>
    <source>
        <strain evidence="2 4">ATCC 23090</strain>
    </source>
</reference>
<dbReference type="EMBL" id="FPIZ01000007">
    <property type="protein sequence ID" value="SFW57461.1"/>
    <property type="molecule type" value="Genomic_DNA"/>
</dbReference>
<dbReference type="RefSeq" id="WP_143150719.1">
    <property type="nucleotide sequence ID" value="NZ_CBHWAX010000076.1"/>
</dbReference>
<accession>A0A1K1QCK2</accession>
<evidence type="ECO:0000313" key="3">
    <source>
        <dbReference type="Proteomes" id="UP000183788"/>
    </source>
</evidence>